<dbReference type="InterPro" id="IPR036291">
    <property type="entry name" value="NAD(P)-bd_dom_sf"/>
</dbReference>
<dbReference type="InterPro" id="IPR055170">
    <property type="entry name" value="GFO_IDH_MocA-like_dom"/>
</dbReference>
<dbReference type="RefSeq" id="WP_194700633.1">
    <property type="nucleotide sequence ID" value="NZ_JADKNH010000002.1"/>
</dbReference>
<evidence type="ECO:0000313" key="5">
    <source>
        <dbReference type="EMBL" id="MBF4692402.1"/>
    </source>
</evidence>
<evidence type="ECO:0000259" key="3">
    <source>
        <dbReference type="Pfam" id="PF01408"/>
    </source>
</evidence>
<dbReference type="Gene3D" id="3.40.50.720">
    <property type="entry name" value="NAD(P)-binding Rossmann-like Domain"/>
    <property type="match status" value="1"/>
</dbReference>
<dbReference type="Gene3D" id="3.30.360.10">
    <property type="entry name" value="Dihydrodipicolinate Reductase, domain 2"/>
    <property type="match status" value="1"/>
</dbReference>
<evidence type="ECO:0000259" key="4">
    <source>
        <dbReference type="Pfam" id="PF22725"/>
    </source>
</evidence>
<dbReference type="Pfam" id="PF22725">
    <property type="entry name" value="GFO_IDH_MocA_C3"/>
    <property type="match status" value="1"/>
</dbReference>
<proteinExistence type="inferred from homology"/>
<name>A0ABR9ZPL2_9FIRM</name>
<evidence type="ECO:0000256" key="2">
    <source>
        <dbReference type="ARBA" id="ARBA00023002"/>
    </source>
</evidence>
<dbReference type="PANTHER" id="PTHR22604:SF105">
    <property type="entry name" value="TRANS-1,2-DIHYDROBENZENE-1,2-DIOL DEHYDROGENASE"/>
    <property type="match status" value="1"/>
</dbReference>
<dbReference type="SUPFAM" id="SSF51735">
    <property type="entry name" value="NAD(P)-binding Rossmann-fold domains"/>
    <property type="match status" value="1"/>
</dbReference>
<organism evidence="5 6">
    <name type="scientific">Fusibacter ferrireducens</name>
    <dbReference type="NCBI Taxonomy" id="2785058"/>
    <lineage>
        <taxon>Bacteria</taxon>
        <taxon>Bacillati</taxon>
        <taxon>Bacillota</taxon>
        <taxon>Clostridia</taxon>
        <taxon>Eubacteriales</taxon>
        <taxon>Eubacteriales Family XII. Incertae Sedis</taxon>
        <taxon>Fusibacter</taxon>
    </lineage>
</organism>
<dbReference type="EMBL" id="JADKNH010000002">
    <property type="protein sequence ID" value="MBF4692402.1"/>
    <property type="molecule type" value="Genomic_DNA"/>
</dbReference>
<comment type="caution">
    <text evidence="5">The sequence shown here is derived from an EMBL/GenBank/DDBJ whole genome shotgun (WGS) entry which is preliminary data.</text>
</comment>
<dbReference type="Proteomes" id="UP000614200">
    <property type="component" value="Unassembled WGS sequence"/>
</dbReference>
<dbReference type="SUPFAM" id="SSF55347">
    <property type="entry name" value="Glyceraldehyde-3-phosphate dehydrogenase-like, C-terminal domain"/>
    <property type="match status" value="1"/>
</dbReference>
<protein>
    <submittedName>
        <fullName evidence="5">Gfo/Idh/MocA family oxidoreductase</fullName>
    </submittedName>
</protein>
<keyword evidence="6" id="KW-1185">Reference proteome</keyword>
<evidence type="ECO:0000256" key="1">
    <source>
        <dbReference type="ARBA" id="ARBA00010928"/>
    </source>
</evidence>
<gene>
    <name evidence="5" type="ORF">ISU02_04705</name>
</gene>
<dbReference type="PANTHER" id="PTHR22604">
    <property type="entry name" value="OXIDOREDUCTASES"/>
    <property type="match status" value="1"/>
</dbReference>
<sequence length="326" mass="36456">MIRWGLYGIGAIADKFASDFKAVEEGHIVAVYGRRKAAADAFCKTHDILNCYCDEDDFFADQSIDVVYVATPHVLHSEVAMKALNAGKHVLCEKPFSMNETQTKMVLETSQRNQKYVMEALWTLFLPAVEQALAWIKEDKIGRVHLIEGSFGFHGSEDPSGRLMNPDLGGGALLDVGIYPLFMANAIAGGVPEKISAVSKFTKTGVDETTLVTSLYKNGLLAVTKTSIYLELENDLVIYGDKGKIKIPSFWMAQEAFLISADQETHFHKSESLYTGYQYEARAVCKDILQHKLENDRVTHQFTLALTQTLDRVRREIGLKYNKIES</sequence>
<feature type="domain" description="GFO/IDH/MocA-like oxidoreductase" evidence="4">
    <location>
        <begin position="130"/>
        <end position="245"/>
    </location>
</feature>
<feature type="domain" description="Gfo/Idh/MocA-like oxidoreductase N-terminal" evidence="3">
    <location>
        <begin position="2"/>
        <end position="119"/>
    </location>
</feature>
<comment type="similarity">
    <text evidence="1">Belongs to the Gfo/Idh/MocA family.</text>
</comment>
<reference evidence="5 6" key="1">
    <citation type="submission" date="2020-11" db="EMBL/GenBank/DDBJ databases">
        <title>Fusibacter basophilias sp. nov.</title>
        <authorList>
            <person name="Qiu D."/>
        </authorList>
    </citation>
    <scope>NUCLEOTIDE SEQUENCE [LARGE SCALE GENOMIC DNA]</scope>
    <source>
        <strain evidence="5 6">Q10-2</strain>
    </source>
</reference>
<dbReference type="Pfam" id="PF01408">
    <property type="entry name" value="GFO_IDH_MocA"/>
    <property type="match status" value="1"/>
</dbReference>
<accession>A0ABR9ZPL2</accession>
<dbReference type="InterPro" id="IPR050984">
    <property type="entry name" value="Gfo/Idh/MocA_domain"/>
</dbReference>
<evidence type="ECO:0000313" key="6">
    <source>
        <dbReference type="Proteomes" id="UP000614200"/>
    </source>
</evidence>
<dbReference type="InterPro" id="IPR000683">
    <property type="entry name" value="Gfo/Idh/MocA-like_OxRdtase_N"/>
</dbReference>
<keyword evidence="2" id="KW-0560">Oxidoreductase</keyword>